<keyword evidence="3" id="KW-1185">Reference proteome</keyword>
<protein>
    <submittedName>
        <fullName evidence="2">Uncharacterized protein</fullName>
    </submittedName>
</protein>
<feature type="region of interest" description="Disordered" evidence="1">
    <location>
        <begin position="105"/>
        <end position="130"/>
    </location>
</feature>
<dbReference type="AlphaFoldDB" id="A0A8I0TN66"/>
<gene>
    <name evidence="2" type="ORF">H4687_000313</name>
</gene>
<feature type="compositionally biased region" description="Basic and acidic residues" evidence="1">
    <location>
        <begin position="105"/>
        <end position="121"/>
    </location>
</feature>
<accession>A0A8I0TN66</accession>
<feature type="region of interest" description="Disordered" evidence="1">
    <location>
        <begin position="16"/>
        <end position="38"/>
    </location>
</feature>
<sequence length="130" mass="14734">MTNHWLNLWPIAPGPRPSAHPTVSGHVKPRVRGLPASVSPGWRKGSPWFGWKSWSLHSRVSGSRPRKLKRAFWERSRATSTRSSTRWPRDWAISSLRFPRDAECVDRGSDGSHERNIDHGRPQKVLAGVA</sequence>
<reference evidence="2 3" key="1">
    <citation type="submission" date="2020-10" db="EMBL/GenBank/DDBJ databases">
        <title>Sequencing the genomes of 1000 actinobacteria strains.</title>
        <authorList>
            <person name="Klenk H.-P."/>
        </authorList>
    </citation>
    <scope>NUCLEOTIDE SEQUENCE [LARGE SCALE GENOMIC DNA]</scope>
    <source>
        <strain evidence="2 3">DSM 41803</strain>
    </source>
</reference>
<evidence type="ECO:0000313" key="2">
    <source>
        <dbReference type="EMBL" id="MBE1594184.1"/>
    </source>
</evidence>
<evidence type="ECO:0000313" key="3">
    <source>
        <dbReference type="Proteomes" id="UP000629287"/>
    </source>
</evidence>
<dbReference type="EMBL" id="JADBGF010000001">
    <property type="protein sequence ID" value="MBE1594184.1"/>
    <property type="molecule type" value="Genomic_DNA"/>
</dbReference>
<name>A0A8I0TN66_9ACTN</name>
<dbReference type="Proteomes" id="UP000629287">
    <property type="component" value="Unassembled WGS sequence"/>
</dbReference>
<organism evidence="2 3">
    <name type="scientific">Streptomyces stelliscabiei</name>
    <dbReference type="NCBI Taxonomy" id="146820"/>
    <lineage>
        <taxon>Bacteria</taxon>
        <taxon>Bacillati</taxon>
        <taxon>Actinomycetota</taxon>
        <taxon>Actinomycetes</taxon>
        <taxon>Kitasatosporales</taxon>
        <taxon>Streptomycetaceae</taxon>
        <taxon>Streptomyces</taxon>
    </lineage>
</organism>
<comment type="caution">
    <text evidence="2">The sequence shown here is derived from an EMBL/GenBank/DDBJ whole genome shotgun (WGS) entry which is preliminary data.</text>
</comment>
<proteinExistence type="predicted"/>
<evidence type="ECO:0000256" key="1">
    <source>
        <dbReference type="SAM" id="MobiDB-lite"/>
    </source>
</evidence>